<protein>
    <submittedName>
        <fullName evidence="3">MAST3</fullName>
    </submittedName>
</protein>
<proteinExistence type="predicted"/>
<evidence type="ECO:0000313" key="3">
    <source>
        <dbReference type="WBParaSite" id="maker-uti_cns_0003547-snap-gene-0.10-mRNA-1"/>
    </source>
</evidence>
<evidence type="ECO:0000256" key="1">
    <source>
        <dbReference type="SAM" id="MobiDB-lite"/>
    </source>
</evidence>
<name>A0A1I8GXB1_9PLAT</name>
<reference evidence="3" key="1">
    <citation type="submission" date="2016-11" db="UniProtKB">
        <authorList>
            <consortium name="WormBaseParasite"/>
        </authorList>
    </citation>
    <scope>IDENTIFICATION</scope>
</reference>
<evidence type="ECO:0000313" key="2">
    <source>
        <dbReference type="Proteomes" id="UP000095280"/>
    </source>
</evidence>
<dbReference type="AlphaFoldDB" id="A0A1I8GXB1"/>
<sequence length="191" mass="20967">ANPTALAERPGIKKDAIEREEQKPNRLEKKSISTTPTNSTPPTIVVRRPRSESLSMEAEPELRFTSSSLGRSKSINLRLDSSYETLYDGNPIEIEAGNNQNDGQESEEADSSSLYEPPPRMLGLEMGDFEYPAEDQSGSSTPTNSFQDFLPPEQLVAIQQEGAADLPPDLTTSEQVFGRSVHDPDEEADAL</sequence>
<dbReference type="WBParaSite" id="maker-uti_cns_0003547-snap-gene-0.10-mRNA-1">
    <property type="protein sequence ID" value="maker-uti_cns_0003547-snap-gene-0.10-mRNA-1"/>
    <property type="gene ID" value="maker-uti_cns_0003547-snap-gene-0.10"/>
</dbReference>
<dbReference type="Proteomes" id="UP000095280">
    <property type="component" value="Unplaced"/>
</dbReference>
<feature type="compositionally biased region" description="Polar residues" evidence="1">
    <location>
        <begin position="64"/>
        <end position="75"/>
    </location>
</feature>
<feature type="region of interest" description="Disordered" evidence="1">
    <location>
        <begin position="90"/>
        <end position="191"/>
    </location>
</feature>
<keyword evidence="2" id="KW-1185">Reference proteome</keyword>
<feature type="compositionally biased region" description="Low complexity" evidence="1">
    <location>
        <begin position="32"/>
        <end position="44"/>
    </location>
</feature>
<feature type="compositionally biased region" description="Basic and acidic residues" evidence="1">
    <location>
        <begin position="10"/>
        <end position="31"/>
    </location>
</feature>
<feature type="region of interest" description="Disordered" evidence="1">
    <location>
        <begin position="1"/>
        <end position="75"/>
    </location>
</feature>
<feature type="compositionally biased region" description="Polar residues" evidence="1">
    <location>
        <begin position="136"/>
        <end position="147"/>
    </location>
</feature>
<accession>A0A1I8GXB1</accession>
<organism evidence="2 3">
    <name type="scientific">Macrostomum lignano</name>
    <dbReference type="NCBI Taxonomy" id="282301"/>
    <lineage>
        <taxon>Eukaryota</taxon>
        <taxon>Metazoa</taxon>
        <taxon>Spiralia</taxon>
        <taxon>Lophotrochozoa</taxon>
        <taxon>Platyhelminthes</taxon>
        <taxon>Rhabditophora</taxon>
        <taxon>Macrostomorpha</taxon>
        <taxon>Macrostomida</taxon>
        <taxon>Macrostomidae</taxon>
        <taxon>Macrostomum</taxon>
    </lineage>
</organism>